<protein>
    <submittedName>
        <fullName evidence="2">MIT_C domain-containing protein</fullName>
    </submittedName>
</protein>
<name>A0AC35TZ16_9BILA</name>
<evidence type="ECO:0000313" key="1">
    <source>
        <dbReference type="Proteomes" id="UP000095286"/>
    </source>
</evidence>
<sequence length="278" mass="32384">MDRGTIQSIKREMKAYIANYGRINNQTEKTFYEERMVDLSTILDDYYDEEVINIKLQIHELINTQSNKSSILKPANNTISRPSLVMCHDTPSLGNIFISKDALGYTYKGIFDKYLNTEKHNADQCTKVTIRDPFIRNPFQFQNLNLFVTYVMDTFKNLRCITVITKNINTLEELKHRKKQCLKKNEIKQKLSAKQAIFEANLSEIAQNCKQKSVSFELEINQDIHDRHILFNHGIIVSMGKGLDIFKHTKNPNDIRSNIPCCETHITFFNAFELEKSF</sequence>
<evidence type="ECO:0000313" key="2">
    <source>
        <dbReference type="WBParaSite" id="RSKR_0000570116.1"/>
    </source>
</evidence>
<organism evidence="1 2">
    <name type="scientific">Rhabditophanes sp. KR3021</name>
    <dbReference type="NCBI Taxonomy" id="114890"/>
    <lineage>
        <taxon>Eukaryota</taxon>
        <taxon>Metazoa</taxon>
        <taxon>Ecdysozoa</taxon>
        <taxon>Nematoda</taxon>
        <taxon>Chromadorea</taxon>
        <taxon>Rhabditida</taxon>
        <taxon>Tylenchina</taxon>
        <taxon>Panagrolaimomorpha</taxon>
        <taxon>Strongyloidoidea</taxon>
        <taxon>Alloionematidae</taxon>
        <taxon>Rhabditophanes</taxon>
    </lineage>
</organism>
<reference evidence="2" key="1">
    <citation type="submission" date="2016-11" db="UniProtKB">
        <authorList>
            <consortium name="WormBaseParasite"/>
        </authorList>
    </citation>
    <scope>IDENTIFICATION</scope>
    <source>
        <strain evidence="2">KR3021</strain>
    </source>
</reference>
<dbReference type="Proteomes" id="UP000095286">
    <property type="component" value="Unplaced"/>
</dbReference>
<dbReference type="WBParaSite" id="RSKR_0000570116.1">
    <property type="protein sequence ID" value="RSKR_0000570116.1"/>
    <property type="gene ID" value="RSKR_0000570116"/>
</dbReference>
<accession>A0AC35TZ16</accession>
<proteinExistence type="predicted"/>